<dbReference type="AlphaFoldDB" id="A0A538TYB9"/>
<proteinExistence type="predicted"/>
<gene>
    <name evidence="1" type="ORF">E6K81_16500</name>
</gene>
<organism evidence="1 2">
    <name type="scientific">Eiseniibacteriota bacterium</name>
    <dbReference type="NCBI Taxonomy" id="2212470"/>
    <lineage>
        <taxon>Bacteria</taxon>
        <taxon>Candidatus Eiseniibacteriota</taxon>
    </lineage>
</organism>
<dbReference type="InterPro" id="IPR026444">
    <property type="entry name" value="Secre_tail"/>
</dbReference>
<comment type="caution">
    <text evidence="1">The sequence shown here is derived from an EMBL/GenBank/DDBJ whole genome shotgun (WGS) entry which is preliminary data.</text>
</comment>
<accession>A0A538TYB9</accession>
<dbReference type="EMBL" id="VBPB01000381">
    <property type="protein sequence ID" value="TMQ68593.1"/>
    <property type="molecule type" value="Genomic_DNA"/>
</dbReference>
<name>A0A538TYB9_UNCEI</name>
<evidence type="ECO:0000313" key="1">
    <source>
        <dbReference type="EMBL" id="TMQ68593.1"/>
    </source>
</evidence>
<sequence>MNGGSAPHGSLQGIMMTLRNAAVLGLVWLAACPAGAGRAAADWPPEGRLLCSACLARGPTIAPDGAGGAFICWGDRRNGLSGSNDDRLPVCTDPSTLDLPHQPIVADGSGGVFLTWSDFRNAGGTKVDVYVQRILADGSIAPGWTVNGVPATQAAGLQFATAVLPDGAGGVYVTWDDQTPDIYLQHLGPDGQVAPGWPANGLPVCVFPGEQGAPKLASDGAGGVLIVWADLRDGPLDAYVQRVTSGGALAPGWPENGRRIAADRARREIMSDGTGGAYLSLATVGGGADSLYFLLRFTADGVPAPGWPEGGVVVCQAQGERQGLRMEPDGAGGVVLVWDDYRDFGDDEIFALRIRGDGSRQPGWPVDGLRVTDNTATFDSFPDLAADLTEGAYLCWDWLNNTQGFDERVAVQHLTGDGSLFPGWPANGRFIPTVTPSGNPRIVADGVGGAIVAWDDRSEHVRALRIALDGPVAVDLSTASAAFESDRVRLRWYGSGMASLVAEVERRTEATDWEPLASVTADGTGWLVYEDRAVSPGTRYGYRLAYRLGGDLLHTDEAWVEVPALQFALRGLTPNPSAGDPVVAFSLASGGPATLELYDLRGRLVQSREVGALGAGSHEVRFSERGRLPAGIYAVRLRQGEHVAVARAVIMR</sequence>
<dbReference type="NCBIfam" id="TIGR04183">
    <property type="entry name" value="Por_Secre_tail"/>
    <property type="match status" value="1"/>
</dbReference>
<dbReference type="Proteomes" id="UP000319771">
    <property type="component" value="Unassembled WGS sequence"/>
</dbReference>
<evidence type="ECO:0000313" key="2">
    <source>
        <dbReference type="Proteomes" id="UP000319771"/>
    </source>
</evidence>
<protein>
    <submittedName>
        <fullName evidence="1">T9SS type A sorting domain-containing protein</fullName>
    </submittedName>
</protein>
<reference evidence="1 2" key="1">
    <citation type="journal article" date="2019" name="Nat. Microbiol.">
        <title>Mediterranean grassland soil C-N compound turnover is dependent on rainfall and depth, and is mediated by genomically divergent microorganisms.</title>
        <authorList>
            <person name="Diamond S."/>
            <person name="Andeer P.F."/>
            <person name="Li Z."/>
            <person name="Crits-Christoph A."/>
            <person name="Burstein D."/>
            <person name="Anantharaman K."/>
            <person name="Lane K.R."/>
            <person name="Thomas B.C."/>
            <person name="Pan C."/>
            <person name="Northen T.R."/>
            <person name="Banfield J.F."/>
        </authorList>
    </citation>
    <scope>NUCLEOTIDE SEQUENCE [LARGE SCALE GENOMIC DNA]</scope>
    <source>
        <strain evidence="1">WS_11</strain>
    </source>
</reference>